<reference evidence="3 4" key="1">
    <citation type="submission" date="2018-05" db="EMBL/GenBank/DDBJ databases">
        <title>Genome sequencing of Flavobacterium sp. HYN0049.</title>
        <authorList>
            <person name="Yi H."/>
            <person name="Baek C."/>
        </authorList>
    </citation>
    <scope>NUCLEOTIDE SEQUENCE [LARGE SCALE GENOMIC DNA]</scope>
    <source>
        <strain evidence="3 4">HYN0049</strain>
    </source>
</reference>
<dbReference type="AlphaFoldDB" id="A0A2S1SIQ8"/>
<keyword evidence="4" id="KW-1185">Reference proteome</keyword>
<dbReference type="KEGG" id="fpal:HYN49_10360"/>
<protein>
    <recommendedName>
        <fullName evidence="2">Fibronectin type-III domain-containing protein</fullName>
    </recommendedName>
</protein>
<dbReference type="InterPro" id="IPR013783">
    <property type="entry name" value="Ig-like_fold"/>
</dbReference>
<dbReference type="Pfam" id="PF00041">
    <property type="entry name" value="fn3"/>
    <property type="match status" value="1"/>
</dbReference>
<dbReference type="EMBL" id="CP029187">
    <property type="protein sequence ID" value="AWI26271.1"/>
    <property type="molecule type" value="Genomic_DNA"/>
</dbReference>
<dbReference type="Gene3D" id="2.60.40.10">
    <property type="entry name" value="Immunoglobulins"/>
    <property type="match status" value="1"/>
</dbReference>
<dbReference type="SMART" id="SM00060">
    <property type="entry name" value="FN3"/>
    <property type="match status" value="1"/>
</dbReference>
<sequence>MHKAQADAITRAILMLLNPGLYKIKSAMKIKLLQMCAFGAMAFLCLSPASVEAKKRSDLSFAFAASQAPVAANATNIMNTTFGAQWAGVSGATSYRLDVSRTPFGQPGDAEYVYQNLFVENVTYYTVTGLNPATPYYYRVRAIDADGASPNSNTISVFTTDVTTWDGIGWSDTPPTASINAFISGAYDTANNGSFTSKSLTVNTGGSLVARAGTNMTVVNTIVNEAGVASLTIESNANLLQIANNNLNSGDITVNRNASMRRLDYVYWSAPVTGQNLQDFSQQTLSNRFYTISEPANGFTVVNPSTNDFTLCKGFVIRAPDDFPTAPQEFNGIFTGVPNNGDLMIPVTLDGQGYNLIGNPYPSTLSASSLLNANPEISTIYLWTHTVQGSTPGANYATINATGETSASSTTPESETPNGIIQVGQGFVAKVNAPGNAIFKNTMRIANNQDQFFRTSAADRDRLWLNVTSQGGGYSQMLIGYVEGATDMVDNQFDAPQLDSEGTRLYSIIDGETPYVIQGKSSPFNNSDTVKLGFVANQAGNYTLALDHMEGIFSEGQAVFLKDNETGSVTNLATGAYQFISAAGNFADRFSIQYLMATLGTGTPQAVTNDILVFKKNNRLQIMSSAAVISEVSVYDTSGRLLYYTNQEDSTSLNVPDVRAAGSLLLVRVTTADGSISTRKVIF</sequence>
<dbReference type="InterPro" id="IPR003961">
    <property type="entry name" value="FN3_dom"/>
</dbReference>
<feature type="domain" description="Fibronectin type-III" evidence="2">
    <location>
        <begin position="68"/>
        <end position="163"/>
    </location>
</feature>
<evidence type="ECO:0000313" key="4">
    <source>
        <dbReference type="Proteomes" id="UP000244937"/>
    </source>
</evidence>
<accession>A0A2S1SIQ8</accession>
<dbReference type="PROSITE" id="PS50853">
    <property type="entry name" value="FN3"/>
    <property type="match status" value="1"/>
</dbReference>
<organism evidence="3 4">
    <name type="scientific">Flavobacterium pallidum</name>
    <dbReference type="NCBI Taxonomy" id="2172098"/>
    <lineage>
        <taxon>Bacteria</taxon>
        <taxon>Pseudomonadati</taxon>
        <taxon>Bacteroidota</taxon>
        <taxon>Flavobacteriia</taxon>
        <taxon>Flavobacteriales</taxon>
        <taxon>Flavobacteriaceae</taxon>
        <taxon>Flavobacterium</taxon>
    </lineage>
</organism>
<dbReference type="InterPro" id="IPR036116">
    <property type="entry name" value="FN3_sf"/>
</dbReference>
<evidence type="ECO:0000259" key="2">
    <source>
        <dbReference type="PROSITE" id="PS50853"/>
    </source>
</evidence>
<dbReference type="NCBIfam" id="TIGR04183">
    <property type="entry name" value="Por_Secre_tail"/>
    <property type="match status" value="1"/>
</dbReference>
<evidence type="ECO:0000313" key="3">
    <source>
        <dbReference type="EMBL" id="AWI26271.1"/>
    </source>
</evidence>
<dbReference type="SUPFAM" id="SSF49265">
    <property type="entry name" value="Fibronectin type III"/>
    <property type="match status" value="1"/>
</dbReference>
<proteinExistence type="predicted"/>
<dbReference type="Proteomes" id="UP000244937">
    <property type="component" value="Chromosome"/>
</dbReference>
<gene>
    <name evidence="3" type="ORF">HYN49_10360</name>
</gene>
<keyword evidence="1" id="KW-0732">Signal</keyword>
<name>A0A2S1SIQ8_9FLAO</name>
<evidence type="ECO:0000256" key="1">
    <source>
        <dbReference type="ARBA" id="ARBA00022729"/>
    </source>
</evidence>
<dbReference type="InterPro" id="IPR026444">
    <property type="entry name" value="Secre_tail"/>
</dbReference>
<dbReference type="CDD" id="cd00063">
    <property type="entry name" value="FN3"/>
    <property type="match status" value="1"/>
</dbReference>